<dbReference type="EMBL" id="WMEZ01000001">
    <property type="protein sequence ID" value="MYL47843.1"/>
    <property type="molecule type" value="Genomic_DNA"/>
</dbReference>
<comment type="caution">
    <text evidence="2">The sequence shown here is derived from an EMBL/GenBank/DDBJ whole genome shotgun (WGS) entry which is preliminary data.</text>
</comment>
<evidence type="ECO:0000313" key="4">
    <source>
        <dbReference type="Proteomes" id="UP000447393"/>
    </source>
</evidence>
<proteinExistence type="predicted"/>
<dbReference type="EMBL" id="WMEZ01000016">
    <property type="protein sequence ID" value="MYL51707.1"/>
    <property type="molecule type" value="Genomic_DNA"/>
</dbReference>
<dbReference type="InterPro" id="IPR001584">
    <property type="entry name" value="Integrase_cat-core"/>
</dbReference>
<accession>A0A845DZE6</accession>
<evidence type="ECO:0000313" key="3">
    <source>
        <dbReference type="EMBL" id="MYL51707.1"/>
    </source>
</evidence>
<dbReference type="Pfam" id="PF13333">
    <property type="entry name" value="rve_2"/>
    <property type="match status" value="1"/>
</dbReference>
<feature type="non-terminal residue" evidence="2">
    <location>
        <position position="1"/>
    </location>
</feature>
<evidence type="ECO:0000313" key="2">
    <source>
        <dbReference type="EMBL" id="MYL47843.1"/>
    </source>
</evidence>
<evidence type="ECO:0000259" key="1">
    <source>
        <dbReference type="Pfam" id="PF13333"/>
    </source>
</evidence>
<gene>
    <name evidence="2" type="ORF">GLV98_00005</name>
    <name evidence="3" type="ORF">GLV98_19840</name>
</gene>
<name>A0A845DZE6_9BACI</name>
<sequence>VFMDDYNNERIKSKLRMSPVQYREKFEKAA</sequence>
<feature type="domain" description="Integrase catalytic" evidence="1">
    <location>
        <begin position="6"/>
        <end position="25"/>
    </location>
</feature>
<dbReference type="AlphaFoldDB" id="A0A845DZE6"/>
<dbReference type="Proteomes" id="UP000447393">
    <property type="component" value="Unassembled WGS sequence"/>
</dbReference>
<reference evidence="2 4" key="1">
    <citation type="submission" date="2019-11" db="EMBL/GenBank/DDBJ databases">
        <title>Genome sequences of 17 halophilic strains isolated from different environments.</title>
        <authorList>
            <person name="Furrow R.E."/>
        </authorList>
    </citation>
    <scope>NUCLEOTIDE SEQUENCE [LARGE SCALE GENOMIC DNA]</scope>
    <source>
        <strain evidence="2 4">22505_10_Sand</strain>
    </source>
</reference>
<organism evidence="2 4">
    <name type="scientific">Halobacillus litoralis</name>
    <dbReference type="NCBI Taxonomy" id="45668"/>
    <lineage>
        <taxon>Bacteria</taxon>
        <taxon>Bacillati</taxon>
        <taxon>Bacillota</taxon>
        <taxon>Bacilli</taxon>
        <taxon>Bacillales</taxon>
        <taxon>Bacillaceae</taxon>
        <taxon>Halobacillus</taxon>
    </lineage>
</organism>
<protein>
    <submittedName>
        <fullName evidence="2">IS3 family transposase</fullName>
    </submittedName>
</protein>
<dbReference type="GO" id="GO:0015074">
    <property type="term" value="P:DNA integration"/>
    <property type="evidence" value="ECO:0007669"/>
    <property type="project" value="InterPro"/>
</dbReference>